<proteinExistence type="predicted"/>
<dbReference type="CDD" id="cd00304">
    <property type="entry name" value="RT_like"/>
    <property type="match status" value="1"/>
</dbReference>
<evidence type="ECO:0000313" key="4">
    <source>
        <dbReference type="Proteomes" id="UP001235939"/>
    </source>
</evidence>
<feature type="domain" description="GIY-YIG" evidence="1">
    <location>
        <begin position="392"/>
        <end position="477"/>
    </location>
</feature>
<evidence type="ECO:0000259" key="1">
    <source>
        <dbReference type="PROSITE" id="PS50164"/>
    </source>
</evidence>
<dbReference type="PANTHER" id="PTHR21301">
    <property type="entry name" value="REVERSE TRANSCRIPTASE"/>
    <property type="match status" value="1"/>
</dbReference>
<name>A0ABY6L755_9ARAC</name>
<dbReference type="SUPFAM" id="SSF56672">
    <property type="entry name" value="DNA/RNA polymerases"/>
    <property type="match status" value="1"/>
</dbReference>
<evidence type="ECO:0000313" key="3">
    <source>
        <dbReference type="EMBL" id="UYV76609.1"/>
    </source>
</evidence>
<evidence type="ECO:0008006" key="5">
    <source>
        <dbReference type="Google" id="ProtNLM"/>
    </source>
</evidence>
<dbReference type="InterPro" id="IPR043502">
    <property type="entry name" value="DNA/RNA_pol_sf"/>
</dbReference>
<dbReference type="Pfam" id="PF00078">
    <property type="entry name" value="RVT_1"/>
    <property type="match status" value="1"/>
</dbReference>
<dbReference type="PANTHER" id="PTHR21301:SF10">
    <property type="entry name" value="REVERSE TRANSCRIPTASE DOMAIN-CONTAINING PROTEIN"/>
    <property type="match status" value="1"/>
</dbReference>
<dbReference type="PROSITE" id="PS50164">
    <property type="entry name" value="GIY_YIG"/>
    <property type="match status" value="1"/>
</dbReference>
<protein>
    <recommendedName>
        <fullName evidence="5">Reverse transcriptase domain-containing protein</fullName>
    </recommendedName>
</protein>
<dbReference type="Gene3D" id="3.40.1440.10">
    <property type="entry name" value="GIY-YIG endonuclease"/>
    <property type="match status" value="1"/>
</dbReference>
<keyword evidence="4" id="KW-1185">Reference proteome</keyword>
<dbReference type="PROSITE" id="PS50878">
    <property type="entry name" value="RT_POL"/>
    <property type="match status" value="1"/>
</dbReference>
<reference evidence="3 4" key="1">
    <citation type="submission" date="2022-01" db="EMBL/GenBank/DDBJ databases">
        <title>A chromosomal length assembly of Cordylochernes scorpioides.</title>
        <authorList>
            <person name="Zeh D."/>
            <person name="Zeh J."/>
        </authorList>
    </citation>
    <scope>NUCLEOTIDE SEQUENCE [LARGE SCALE GENOMIC DNA]</scope>
    <source>
        <strain evidence="3">IN4F17</strain>
        <tissue evidence="3">Whole Body</tissue>
    </source>
</reference>
<dbReference type="InterPro" id="IPR000477">
    <property type="entry name" value="RT_dom"/>
</dbReference>
<gene>
    <name evidence="3" type="ORF">LAZ67_14001439</name>
</gene>
<accession>A0ABY6L755</accession>
<dbReference type="CDD" id="cd10442">
    <property type="entry name" value="GIY-YIG_PLEs"/>
    <property type="match status" value="1"/>
</dbReference>
<dbReference type="InterPro" id="IPR000305">
    <property type="entry name" value="GIY-YIG_endonuc"/>
</dbReference>
<dbReference type="EMBL" id="CP092876">
    <property type="protein sequence ID" value="UYV76609.1"/>
    <property type="molecule type" value="Genomic_DNA"/>
</dbReference>
<organism evidence="3 4">
    <name type="scientific">Cordylochernes scorpioides</name>
    <dbReference type="NCBI Taxonomy" id="51811"/>
    <lineage>
        <taxon>Eukaryota</taxon>
        <taxon>Metazoa</taxon>
        <taxon>Ecdysozoa</taxon>
        <taxon>Arthropoda</taxon>
        <taxon>Chelicerata</taxon>
        <taxon>Arachnida</taxon>
        <taxon>Pseudoscorpiones</taxon>
        <taxon>Cheliferoidea</taxon>
        <taxon>Chernetidae</taxon>
        <taxon>Cordylochernes</taxon>
    </lineage>
</organism>
<dbReference type="InterPro" id="IPR035901">
    <property type="entry name" value="GIY-YIG_endonuc_sf"/>
</dbReference>
<dbReference type="Proteomes" id="UP001235939">
    <property type="component" value="Chromosome 14"/>
</dbReference>
<sequence length="496" mass="57894">MLAYHIGHVEGFYQMARFINLTDMLFNAVHSVIYRLQATKPYEGTPGHFSRTQICLECNLVLADHRIHVPSKFEGFFEKINEDGLVSRENKLNEGSRIISFDIESLYTSIPHDEAILAPQEFINSHPDLPLPIPKEALIELIKLCLSFNYFFYKNRYFKQVKGLPMGNPISSAFANGFMDKIDKLIVESTQLQILMWKRYIDDVLCITEVDVSIIINFLNSLRPFLKFTYELEENRSLPFLDLQLTRNQNRIETKIYRKPTHTGSYLNFNSFGPICHKVAVVKTLSKRLTTHFTDKTDEKIEKARLFQELQNNNYPKEFIKKQLYTPKIPSTNNTQISTPNMFCSLPYSYGCERIARSLKKHNITTRYQPNQNLRSIFRHPDTKQIYKPEDRANVVYKIPCKSCQAIYIGETSKPLSERINQHKSALKRHNPTSLLVDHAFNNSHTPDFDHTSIIHQNIKEKHCRLFLESWSSLENKNSINRKIDLPDIYTQFRTS</sequence>
<dbReference type="Pfam" id="PF26215">
    <property type="entry name" value="HTH_animal"/>
    <property type="match status" value="1"/>
</dbReference>
<feature type="domain" description="Reverse transcriptase" evidence="2">
    <location>
        <begin position="1"/>
        <end position="271"/>
    </location>
</feature>
<evidence type="ECO:0000259" key="2">
    <source>
        <dbReference type="PROSITE" id="PS50878"/>
    </source>
</evidence>
<dbReference type="InterPro" id="IPR058912">
    <property type="entry name" value="HTH_animal"/>
</dbReference>